<evidence type="ECO:0000256" key="4">
    <source>
        <dbReference type="ARBA" id="ARBA00022692"/>
    </source>
</evidence>
<feature type="transmembrane region" description="Helical" evidence="7">
    <location>
        <begin position="42"/>
        <end position="60"/>
    </location>
</feature>
<dbReference type="InterPro" id="IPR006726">
    <property type="entry name" value="PHBA_efflux_AaeB/fusaric-R"/>
</dbReference>
<feature type="transmembrane region" description="Helical" evidence="7">
    <location>
        <begin position="162"/>
        <end position="188"/>
    </location>
</feature>
<feature type="transmembrane region" description="Helical" evidence="7">
    <location>
        <begin position="139"/>
        <end position="156"/>
    </location>
</feature>
<keyword evidence="9" id="KW-1185">Reference proteome</keyword>
<protein>
    <submittedName>
        <fullName evidence="8">Fusaric acid resistance protein FusB</fullName>
    </submittedName>
</protein>
<feature type="transmembrane region" description="Helical" evidence="7">
    <location>
        <begin position="89"/>
        <end position="107"/>
    </location>
</feature>
<evidence type="ECO:0000256" key="3">
    <source>
        <dbReference type="ARBA" id="ARBA00022475"/>
    </source>
</evidence>
<evidence type="ECO:0000256" key="2">
    <source>
        <dbReference type="ARBA" id="ARBA00022448"/>
    </source>
</evidence>
<keyword evidence="2" id="KW-0813">Transport</keyword>
<feature type="transmembrane region" description="Helical" evidence="7">
    <location>
        <begin position="536"/>
        <end position="559"/>
    </location>
</feature>
<feature type="transmembrane region" description="Helical" evidence="7">
    <location>
        <begin position="493"/>
        <end position="516"/>
    </location>
</feature>
<gene>
    <name evidence="8" type="ORF">B8X00_12785</name>
</gene>
<dbReference type="PANTHER" id="PTHR30509">
    <property type="entry name" value="P-HYDROXYBENZOIC ACID EFFLUX PUMP SUBUNIT-RELATED"/>
    <property type="match status" value="1"/>
</dbReference>
<sequence length="735" mass="80690">MPFLPARMQAWLKQSAQKKTGFGNSTPPLAWLFAPSATNLGFALRTTCAALLALTLALWMEMDSPQWAAMTTWIVAQNSRGQSLSKARWRLIGTFIGAVCGIAYLAAFPQSPWLLFPLLALGAGACCAWATFLRNFRSYALVLVVFTCTIIVLSAANQPDNVFMIALSRTTYITLGILCENGLAMLFAPKLDVVAKEEIRIRLQDTFCRASLSMADLLTGAQDGLMRSRALFGSIPSLADQTEFSTIVMGPHSHAGDHARAALAAISTFLARGVSLHQHMLAAAPVPESFKQQLHTLRTLLSQVPAQFNSPDPVQAAHNLRQTLLRCRTDSLQHATDYLTQFEKLRVYEPAPTPLMQELLECRILQAALAKLLLEFDRALAHFIATQTPPAKDHFRFDRQPEKDYTLAFYNGLRSAVAICLGGLLWEITAWPEGSTVAMFVAVTSTRFSSFENPVVASGGFLRGAVWAAFVSFFLVFLVLPQQASVETLLASLFLPMLVGGLALRAPNATGTAAAYNNFLPFMVGPANHTRLDELTWLNTTPAVVFGIALGVWAFRLVLPFNAAAERWRIRTKLIKDLRRLCACGTAFDTTSWMARSGNRLAQIIRHAGQHPDATTEAYLAGAMGLMTVGLLALRLHYVLAGNSIRPDQQALLRTVLNTIAHSRGYTLQPAHVATQALQTLLPMALQEKNLSVHLELTRAISSLEVMRKELESNATFLDTTRRFRITHKANTLGL</sequence>
<feature type="transmembrane region" description="Helical" evidence="7">
    <location>
        <begin position="405"/>
        <end position="426"/>
    </location>
</feature>
<dbReference type="Proteomes" id="UP000216151">
    <property type="component" value="Unassembled WGS sequence"/>
</dbReference>
<keyword evidence="5 7" id="KW-1133">Transmembrane helix</keyword>
<keyword evidence="3" id="KW-1003">Cell membrane</keyword>
<dbReference type="PANTHER" id="PTHR30509:SF9">
    <property type="entry name" value="MULTIDRUG RESISTANCE PROTEIN MDTO"/>
    <property type="match status" value="1"/>
</dbReference>
<evidence type="ECO:0000256" key="5">
    <source>
        <dbReference type="ARBA" id="ARBA00022989"/>
    </source>
</evidence>
<comment type="caution">
    <text evidence="8">The sequence shown here is derived from an EMBL/GenBank/DDBJ whole genome shotgun (WGS) entry which is preliminary data.</text>
</comment>
<reference evidence="8 9" key="1">
    <citation type="submission" date="2017-04" db="EMBL/GenBank/DDBJ databases">
        <title>Kefir bacterial isolates.</title>
        <authorList>
            <person name="Kim Y."/>
            <person name="Blasche S."/>
            <person name="Patil K.R."/>
        </authorList>
    </citation>
    <scope>NUCLEOTIDE SEQUENCE [LARGE SCALE GENOMIC DNA]</scope>
    <source>
        <strain evidence="8 9">KR</strain>
    </source>
</reference>
<dbReference type="AlphaFoldDB" id="A0A269XUC5"/>
<name>A0A269XUC5_9PROT</name>
<evidence type="ECO:0000313" key="9">
    <source>
        <dbReference type="Proteomes" id="UP000216151"/>
    </source>
</evidence>
<feature type="transmembrane region" description="Helical" evidence="7">
    <location>
        <begin position="461"/>
        <end position="481"/>
    </location>
</feature>
<evidence type="ECO:0000256" key="7">
    <source>
        <dbReference type="SAM" id="Phobius"/>
    </source>
</evidence>
<evidence type="ECO:0000256" key="6">
    <source>
        <dbReference type="ARBA" id="ARBA00023136"/>
    </source>
</evidence>
<feature type="transmembrane region" description="Helical" evidence="7">
    <location>
        <begin position="113"/>
        <end position="132"/>
    </location>
</feature>
<dbReference type="RefSeq" id="WP_244896501.1">
    <property type="nucleotide sequence ID" value="NZ_NCXK01000039.1"/>
</dbReference>
<evidence type="ECO:0000256" key="1">
    <source>
        <dbReference type="ARBA" id="ARBA00004651"/>
    </source>
</evidence>
<organism evidence="8 9">
    <name type="scientific">Acetobacter fabarum</name>
    <dbReference type="NCBI Taxonomy" id="483199"/>
    <lineage>
        <taxon>Bacteria</taxon>
        <taxon>Pseudomonadati</taxon>
        <taxon>Pseudomonadota</taxon>
        <taxon>Alphaproteobacteria</taxon>
        <taxon>Acetobacterales</taxon>
        <taxon>Acetobacteraceae</taxon>
        <taxon>Acetobacter</taxon>
    </lineage>
</organism>
<keyword evidence="4 7" id="KW-0812">Transmembrane</keyword>
<dbReference type="GO" id="GO:0005886">
    <property type="term" value="C:plasma membrane"/>
    <property type="evidence" value="ECO:0007669"/>
    <property type="project" value="UniProtKB-SubCell"/>
</dbReference>
<proteinExistence type="predicted"/>
<keyword evidence="6 7" id="KW-0472">Membrane</keyword>
<dbReference type="GO" id="GO:0022857">
    <property type="term" value="F:transmembrane transporter activity"/>
    <property type="evidence" value="ECO:0007669"/>
    <property type="project" value="InterPro"/>
</dbReference>
<accession>A0A269XUC5</accession>
<comment type="subcellular location">
    <subcellularLocation>
        <location evidence="1">Cell membrane</location>
        <topology evidence="1">Multi-pass membrane protein</topology>
    </subcellularLocation>
</comment>
<dbReference type="EMBL" id="NCXK01000039">
    <property type="protein sequence ID" value="PAK76855.1"/>
    <property type="molecule type" value="Genomic_DNA"/>
</dbReference>
<dbReference type="Pfam" id="PF04632">
    <property type="entry name" value="FUSC"/>
    <property type="match status" value="1"/>
</dbReference>
<evidence type="ECO:0000313" key="8">
    <source>
        <dbReference type="EMBL" id="PAK76855.1"/>
    </source>
</evidence>